<feature type="non-terminal residue" evidence="2">
    <location>
        <position position="138"/>
    </location>
</feature>
<dbReference type="InterPro" id="IPR021476">
    <property type="entry name" value="Egh16-like"/>
</dbReference>
<evidence type="ECO:0000313" key="2">
    <source>
        <dbReference type="EMBL" id="KAJ7621036.1"/>
    </source>
</evidence>
<feature type="compositionally biased region" description="Polar residues" evidence="1">
    <location>
        <begin position="25"/>
        <end position="37"/>
    </location>
</feature>
<comment type="caution">
    <text evidence="2">The sequence shown here is derived from an EMBL/GenBank/DDBJ whole genome shotgun (WGS) entry which is preliminary data.</text>
</comment>
<protein>
    <submittedName>
        <fullName evidence="2">Uncharacterized protein</fullName>
    </submittedName>
</protein>
<evidence type="ECO:0000256" key="1">
    <source>
        <dbReference type="SAM" id="MobiDB-lite"/>
    </source>
</evidence>
<sequence>ATVQINTSRSPALGVKGTPVRSDVQRPSTAQPCGSINPANTIDTSTAIAVAADGTVTMQVLNCAGADGSTDVSVQVDETGLGKSFKAGTVKTNGNKAPTKVESDKVVFTLPAGTKCAGGKAKNLCLVSVKTTAGFGAC</sequence>
<keyword evidence="3" id="KW-1185">Reference proteome</keyword>
<reference evidence="2" key="1">
    <citation type="submission" date="2023-03" db="EMBL/GenBank/DDBJ databases">
        <title>Massive genome expansion in bonnet fungi (Mycena s.s.) driven by repeated elements and novel gene families across ecological guilds.</title>
        <authorList>
            <consortium name="Lawrence Berkeley National Laboratory"/>
            <person name="Harder C.B."/>
            <person name="Miyauchi S."/>
            <person name="Viragh M."/>
            <person name="Kuo A."/>
            <person name="Thoen E."/>
            <person name="Andreopoulos B."/>
            <person name="Lu D."/>
            <person name="Skrede I."/>
            <person name="Drula E."/>
            <person name="Henrissat B."/>
            <person name="Morin E."/>
            <person name="Kohler A."/>
            <person name="Barry K."/>
            <person name="LaButti K."/>
            <person name="Morin E."/>
            <person name="Salamov A."/>
            <person name="Lipzen A."/>
            <person name="Mereny Z."/>
            <person name="Hegedus B."/>
            <person name="Baldrian P."/>
            <person name="Stursova M."/>
            <person name="Weitz H."/>
            <person name="Taylor A."/>
            <person name="Grigoriev I.V."/>
            <person name="Nagy L.G."/>
            <person name="Martin F."/>
            <person name="Kauserud H."/>
        </authorList>
    </citation>
    <scope>NUCLEOTIDE SEQUENCE</scope>
    <source>
        <strain evidence="2">9284</strain>
    </source>
</reference>
<dbReference type="AlphaFoldDB" id="A0AAD7BHR2"/>
<accession>A0AAD7BHR2</accession>
<feature type="compositionally biased region" description="Polar residues" evidence="1">
    <location>
        <begin position="1"/>
        <end position="10"/>
    </location>
</feature>
<dbReference type="Pfam" id="PF11327">
    <property type="entry name" value="Egh16-like"/>
    <property type="match status" value="1"/>
</dbReference>
<feature type="non-terminal residue" evidence="2">
    <location>
        <position position="1"/>
    </location>
</feature>
<feature type="region of interest" description="Disordered" evidence="1">
    <location>
        <begin position="1"/>
        <end position="37"/>
    </location>
</feature>
<gene>
    <name evidence="2" type="ORF">FB45DRAFT_692671</name>
</gene>
<name>A0AAD7BHR2_9AGAR</name>
<evidence type="ECO:0000313" key="3">
    <source>
        <dbReference type="Proteomes" id="UP001221142"/>
    </source>
</evidence>
<organism evidence="2 3">
    <name type="scientific">Roridomyces roridus</name>
    <dbReference type="NCBI Taxonomy" id="1738132"/>
    <lineage>
        <taxon>Eukaryota</taxon>
        <taxon>Fungi</taxon>
        <taxon>Dikarya</taxon>
        <taxon>Basidiomycota</taxon>
        <taxon>Agaricomycotina</taxon>
        <taxon>Agaricomycetes</taxon>
        <taxon>Agaricomycetidae</taxon>
        <taxon>Agaricales</taxon>
        <taxon>Marasmiineae</taxon>
        <taxon>Mycenaceae</taxon>
        <taxon>Roridomyces</taxon>
    </lineage>
</organism>
<dbReference type="Proteomes" id="UP001221142">
    <property type="component" value="Unassembled WGS sequence"/>
</dbReference>
<dbReference type="EMBL" id="JARKIF010000016">
    <property type="protein sequence ID" value="KAJ7621036.1"/>
    <property type="molecule type" value="Genomic_DNA"/>
</dbReference>
<proteinExistence type="predicted"/>